<feature type="binding site" evidence="6">
    <location>
        <begin position="280"/>
        <end position="283"/>
    </location>
    <ligand>
        <name>pyridoxal 5'-phosphate</name>
        <dbReference type="ChEBI" id="CHEBI:597326"/>
    </ligand>
</feature>
<keyword evidence="4 6" id="KW-0457">Lysine biosynthesis</keyword>
<reference evidence="11" key="1">
    <citation type="journal article" date="2019" name="Int. J. Syst. Evol. Microbiol.">
        <title>The Global Catalogue of Microorganisms (GCM) 10K type strain sequencing project: providing services to taxonomists for standard genome sequencing and annotation.</title>
        <authorList>
            <consortium name="The Broad Institute Genomics Platform"/>
            <consortium name="The Broad Institute Genome Sequencing Center for Infectious Disease"/>
            <person name="Wu L."/>
            <person name="Ma J."/>
        </authorList>
    </citation>
    <scope>NUCLEOTIDE SEQUENCE [LARGE SCALE GENOMIC DNA]</scope>
    <source>
        <strain evidence="11">JCM 17809</strain>
    </source>
</reference>
<feature type="domain" description="Orn/DAP/Arg decarboxylase 2 N-terminal" evidence="9">
    <location>
        <begin position="56"/>
        <end position="287"/>
    </location>
</feature>
<evidence type="ECO:0000256" key="7">
    <source>
        <dbReference type="NCBIfam" id="TIGR01048"/>
    </source>
</evidence>
<dbReference type="RefSeq" id="WP_345202100.1">
    <property type="nucleotide sequence ID" value="NZ_BAABGM010000003.1"/>
</dbReference>
<comment type="subunit">
    <text evidence="6">Homodimer.</text>
</comment>
<feature type="modified residue" description="N6-(pyridoxal phosphate)lysine" evidence="6">
    <location>
        <position position="72"/>
    </location>
</feature>
<comment type="caution">
    <text evidence="6">Lacks conserved residue(s) required for the propagation of feature annotation.</text>
</comment>
<feature type="binding site" evidence="6">
    <location>
        <position position="377"/>
    </location>
    <ligand>
        <name>pyridoxal 5'-phosphate</name>
        <dbReference type="ChEBI" id="CHEBI:597326"/>
    </ligand>
</feature>
<dbReference type="EC" id="4.1.1.20" evidence="6 7"/>
<feature type="binding site" evidence="6">
    <location>
        <position position="242"/>
    </location>
    <ligand>
        <name>pyridoxal 5'-phosphate</name>
        <dbReference type="ChEBI" id="CHEBI:597326"/>
    </ligand>
</feature>
<dbReference type="Gene3D" id="2.40.37.10">
    <property type="entry name" value="Lyase, Ornithine Decarboxylase, Chain A, domain 1"/>
    <property type="match status" value="1"/>
</dbReference>
<dbReference type="HAMAP" id="MF_02120">
    <property type="entry name" value="LysA"/>
    <property type="match status" value="1"/>
</dbReference>
<dbReference type="PRINTS" id="PR01181">
    <property type="entry name" value="DAPDCRBXLASE"/>
</dbReference>
<proteinExistence type="inferred from homology"/>
<dbReference type="Proteomes" id="UP001500945">
    <property type="component" value="Unassembled WGS sequence"/>
</dbReference>
<feature type="binding site" evidence="6">
    <location>
        <position position="377"/>
    </location>
    <ligand>
        <name>substrate</name>
    </ligand>
</feature>
<accession>A0ABP8K165</accession>
<name>A0ABP8K165_9MICO</name>
<dbReference type="PANTHER" id="PTHR43727">
    <property type="entry name" value="DIAMINOPIMELATE DECARBOXYLASE"/>
    <property type="match status" value="1"/>
</dbReference>
<dbReference type="EMBL" id="BAABGM010000003">
    <property type="protein sequence ID" value="GAA4399118.1"/>
    <property type="molecule type" value="Genomic_DNA"/>
</dbReference>
<evidence type="ECO:0000256" key="6">
    <source>
        <dbReference type="HAMAP-Rule" id="MF_02120"/>
    </source>
</evidence>
<feature type="binding site" evidence="6">
    <location>
        <position position="349"/>
    </location>
    <ligand>
        <name>substrate</name>
    </ligand>
</feature>
<dbReference type="InterPro" id="IPR022644">
    <property type="entry name" value="De-COase2_N"/>
</dbReference>
<comment type="catalytic activity">
    <reaction evidence="6 8">
        <text>meso-2,6-diaminopimelate + H(+) = L-lysine + CO2</text>
        <dbReference type="Rhea" id="RHEA:15101"/>
        <dbReference type="ChEBI" id="CHEBI:15378"/>
        <dbReference type="ChEBI" id="CHEBI:16526"/>
        <dbReference type="ChEBI" id="CHEBI:32551"/>
        <dbReference type="ChEBI" id="CHEBI:57791"/>
        <dbReference type="EC" id="4.1.1.20"/>
    </reaction>
</comment>
<dbReference type="InterPro" id="IPR009006">
    <property type="entry name" value="Ala_racemase/Decarboxylase_C"/>
</dbReference>
<keyword evidence="6" id="KW-0028">Amino-acid biosynthesis</keyword>
<comment type="cofactor">
    <cofactor evidence="1 6 8">
        <name>pyridoxal 5'-phosphate</name>
        <dbReference type="ChEBI" id="CHEBI:597326"/>
    </cofactor>
</comment>
<keyword evidence="5 6" id="KW-0456">Lyase</keyword>
<evidence type="ECO:0000259" key="9">
    <source>
        <dbReference type="Pfam" id="PF02784"/>
    </source>
</evidence>
<protein>
    <recommendedName>
        <fullName evidence="6 7">Diaminopimelate decarboxylase</fullName>
        <shortName evidence="6">DAP decarboxylase</shortName>
        <shortName evidence="6">DAPDC</shortName>
        <ecNumber evidence="6 7">4.1.1.20</ecNumber>
    </recommendedName>
</protein>
<dbReference type="InterPro" id="IPR029066">
    <property type="entry name" value="PLP-binding_barrel"/>
</dbReference>
<comment type="function">
    <text evidence="6">Specifically catalyzes the decarboxylation of meso-diaminopimelate (meso-DAP) to L-lysine.</text>
</comment>
<dbReference type="Gene3D" id="3.20.20.10">
    <property type="entry name" value="Alanine racemase"/>
    <property type="match status" value="1"/>
</dbReference>
<dbReference type="PRINTS" id="PR01179">
    <property type="entry name" value="ODADCRBXLASE"/>
</dbReference>
<dbReference type="SUPFAM" id="SSF50621">
    <property type="entry name" value="Alanine racemase C-terminal domain-like"/>
    <property type="match status" value="1"/>
</dbReference>
<dbReference type="Pfam" id="PF02784">
    <property type="entry name" value="Orn_Arg_deC_N"/>
    <property type="match status" value="1"/>
</dbReference>
<gene>
    <name evidence="10" type="primary">lysA_1</name>
    <name evidence="6" type="synonym">lysA</name>
    <name evidence="10" type="ORF">GCM10023168_05970</name>
</gene>
<comment type="pathway">
    <text evidence="6 8">Amino-acid biosynthesis; L-lysine biosynthesis via DAP pathway; L-lysine from DL-2,6-diaminopimelate: step 1/1.</text>
</comment>
<evidence type="ECO:0000313" key="10">
    <source>
        <dbReference type="EMBL" id="GAA4399118.1"/>
    </source>
</evidence>
<dbReference type="SUPFAM" id="SSF51419">
    <property type="entry name" value="PLP-binding barrel"/>
    <property type="match status" value="1"/>
</dbReference>
<dbReference type="InterPro" id="IPR002986">
    <property type="entry name" value="DAP_deCOOHase_LysA"/>
</dbReference>
<sequence length="440" mass="46227">MASALVDLMPPGTTVDADGVARVGGCRIDDVAAGAGTPVLVVAEDALRARAREYVDGLAARWPRSRVVFASKAFPCTAVQRVMVEEGLGLDVAGGGEIITALKAGADPASLVLHGNAKLDEEIALAVEHRLGLVVVDNGDDVDRLESAIPRGRSVDVLVRVIPGVTADTHASVLTGHDDSKFGLAPEHAAPLIARIEASPVLRMRGLHSHVGSQILSTEPFADAVAAVARLGEFPVYDLGGGLGARYTWADDRPSVSQYLDTLVDAARAHLPPEAEIVIEPGRSMVAESTCTLYRVVTVKRGARTFVAVDGGMGDNLEVALYDQRFEAGVVGRFEGATSACDVVGRHCESGDVLVSGAPLVDPAVGDLLVVPATGAYCYTMSNNYNGNRRIPVVFARAGSWRVVVRRETWDDLLARDVDWPGDDAGRAGARGTRPTGSLT</sequence>
<comment type="similarity">
    <text evidence="6">Belongs to the Orn/Lys/Arg decarboxylase class-II family. LysA subfamily.</text>
</comment>
<dbReference type="NCBIfam" id="TIGR01048">
    <property type="entry name" value="lysA"/>
    <property type="match status" value="1"/>
</dbReference>
<comment type="caution">
    <text evidence="10">The sequence shown here is derived from an EMBL/GenBank/DDBJ whole genome shotgun (WGS) entry which is preliminary data.</text>
</comment>
<keyword evidence="2 6" id="KW-0210">Decarboxylase</keyword>
<evidence type="ECO:0000256" key="2">
    <source>
        <dbReference type="ARBA" id="ARBA00022793"/>
    </source>
</evidence>
<keyword evidence="11" id="KW-1185">Reference proteome</keyword>
<feature type="binding site" evidence="6">
    <location>
        <position position="322"/>
    </location>
    <ligand>
        <name>substrate</name>
    </ligand>
</feature>
<evidence type="ECO:0000256" key="8">
    <source>
        <dbReference type="RuleBase" id="RU003738"/>
    </source>
</evidence>
<feature type="binding site" evidence="6">
    <location>
        <position position="283"/>
    </location>
    <ligand>
        <name>substrate</name>
    </ligand>
</feature>
<dbReference type="InterPro" id="IPR000183">
    <property type="entry name" value="Orn/DAP/Arg_de-COase"/>
</dbReference>
<evidence type="ECO:0000256" key="1">
    <source>
        <dbReference type="ARBA" id="ARBA00001933"/>
    </source>
</evidence>
<evidence type="ECO:0000256" key="4">
    <source>
        <dbReference type="ARBA" id="ARBA00023154"/>
    </source>
</evidence>
<evidence type="ECO:0000256" key="3">
    <source>
        <dbReference type="ARBA" id="ARBA00022898"/>
    </source>
</evidence>
<evidence type="ECO:0000256" key="5">
    <source>
        <dbReference type="ARBA" id="ARBA00023239"/>
    </source>
</evidence>
<keyword evidence="3 6" id="KW-0663">Pyridoxal phosphate</keyword>
<organism evidence="10 11">
    <name type="scientific">Fodinibacter luteus</name>
    <dbReference type="NCBI Taxonomy" id="552064"/>
    <lineage>
        <taxon>Bacteria</taxon>
        <taxon>Bacillati</taxon>
        <taxon>Actinomycetota</taxon>
        <taxon>Actinomycetes</taxon>
        <taxon>Micrococcales</taxon>
        <taxon>Intrasporangiaceae</taxon>
        <taxon>Fodinibacter (ex Wang et al. 2009)</taxon>
    </lineage>
</organism>
<dbReference type="PANTHER" id="PTHR43727:SF2">
    <property type="entry name" value="GROUP IV DECARBOXYLASE"/>
    <property type="match status" value="1"/>
</dbReference>
<evidence type="ECO:0000313" key="11">
    <source>
        <dbReference type="Proteomes" id="UP001500945"/>
    </source>
</evidence>
<dbReference type="CDD" id="cd06828">
    <property type="entry name" value="PLPDE_III_DapDC"/>
    <property type="match status" value="1"/>
</dbReference>